<dbReference type="EMBL" id="JAHQIW010000873">
    <property type="protein sequence ID" value="KAJ1350485.1"/>
    <property type="molecule type" value="Genomic_DNA"/>
</dbReference>
<dbReference type="InterPro" id="IPR000467">
    <property type="entry name" value="G_patch_dom"/>
</dbReference>
<reference evidence="3" key="1">
    <citation type="submission" date="2021-06" db="EMBL/GenBank/DDBJ databases">
        <title>Parelaphostrongylus tenuis whole genome reference sequence.</title>
        <authorList>
            <person name="Garwood T.J."/>
            <person name="Larsen P.A."/>
            <person name="Fountain-Jones N.M."/>
            <person name="Garbe J.R."/>
            <person name="Macchietto M.G."/>
            <person name="Kania S.A."/>
            <person name="Gerhold R.W."/>
            <person name="Richards J.E."/>
            <person name="Wolf T.M."/>
        </authorList>
    </citation>
    <scope>NUCLEOTIDE SEQUENCE</scope>
    <source>
        <strain evidence="3">MNPRO001-30</strain>
        <tissue evidence="3">Meninges</tissue>
    </source>
</reference>
<dbReference type="PANTHER" id="PTHR12323:SF0">
    <property type="entry name" value="CALCIUM HOMEOSTASIS ENDOPLASMIC RETICULUM PROTEIN"/>
    <property type="match status" value="1"/>
</dbReference>
<dbReference type="Pfam" id="PF01585">
    <property type="entry name" value="G-patch"/>
    <property type="match status" value="1"/>
</dbReference>
<dbReference type="Proteomes" id="UP001196413">
    <property type="component" value="Unassembled WGS sequence"/>
</dbReference>
<dbReference type="GO" id="GO:0003676">
    <property type="term" value="F:nucleic acid binding"/>
    <property type="evidence" value="ECO:0007669"/>
    <property type="project" value="InterPro"/>
</dbReference>
<feature type="region of interest" description="Disordered" evidence="1">
    <location>
        <begin position="217"/>
        <end position="369"/>
    </location>
</feature>
<protein>
    <recommendedName>
        <fullName evidence="2">G-patch domain-containing protein</fullName>
    </recommendedName>
</protein>
<dbReference type="SMART" id="SM00443">
    <property type="entry name" value="G_patch"/>
    <property type="match status" value="1"/>
</dbReference>
<feature type="compositionally biased region" description="Basic and acidic residues" evidence="1">
    <location>
        <begin position="427"/>
        <end position="448"/>
    </location>
</feature>
<dbReference type="AlphaFoldDB" id="A0AAD5QJ88"/>
<organism evidence="3 4">
    <name type="scientific">Parelaphostrongylus tenuis</name>
    <name type="common">Meningeal worm</name>
    <dbReference type="NCBI Taxonomy" id="148309"/>
    <lineage>
        <taxon>Eukaryota</taxon>
        <taxon>Metazoa</taxon>
        <taxon>Ecdysozoa</taxon>
        <taxon>Nematoda</taxon>
        <taxon>Chromadorea</taxon>
        <taxon>Rhabditida</taxon>
        <taxon>Rhabditina</taxon>
        <taxon>Rhabditomorpha</taxon>
        <taxon>Strongyloidea</taxon>
        <taxon>Metastrongylidae</taxon>
        <taxon>Parelaphostrongylus</taxon>
    </lineage>
</organism>
<feature type="region of interest" description="Disordered" evidence="1">
    <location>
        <begin position="424"/>
        <end position="448"/>
    </location>
</feature>
<proteinExistence type="predicted"/>
<feature type="compositionally biased region" description="Low complexity" evidence="1">
    <location>
        <begin position="327"/>
        <end position="338"/>
    </location>
</feature>
<evidence type="ECO:0000313" key="4">
    <source>
        <dbReference type="Proteomes" id="UP001196413"/>
    </source>
</evidence>
<sequence>MYSGYEQQHKNYVQHIMQQIAQIDMQIEAEKDRARGTIPSLLTGMSREPPPIPCSGPAAGPGLNARRSRFDQQPNVMASKSQESYGQFFAPPPRIAPKQGWMEDEGVPDGDDIDGHPFNEEDLIPSAKYYELPAGIMLPVIEIEQFSYTALVPDKLRMPPPVPPSQRLISALDEFYSATLDPSREPPLAAWGRGGCSEFMERKQRLRKILEEKLKSENKSISDLIENKPTEEELKIQQEDFNTEIKQKYDEMRRNAINEENEKRKAVSPSSPKRKEPVRSRRSRSSSSSSSSSRSSRSSSSSSTDSSSSRDRSRSRSYSPRRRSRSGSRSLSPSDRPSFGSQHRSPSPPAFGDTSRFRMPEMPLSSGNKGAQLMQKMGWSGTGLGASKQGIIEPIGGGEVRDRQDQFRGLGSTMDLYEQYRKQRSGSYHDRNQANFVMKEKGSTERPT</sequence>
<evidence type="ECO:0000259" key="2">
    <source>
        <dbReference type="PROSITE" id="PS50174"/>
    </source>
</evidence>
<dbReference type="GO" id="GO:0048471">
    <property type="term" value="C:perinuclear region of cytoplasm"/>
    <property type="evidence" value="ECO:0007669"/>
    <property type="project" value="TreeGrafter"/>
</dbReference>
<comment type="caution">
    <text evidence="3">The sequence shown here is derived from an EMBL/GenBank/DDBJ whole genome shotgun (WGS) entry which is preliminary data.</text>
</comment>
<feature type="region of interest" description="Disordered" evidence="1">
    <location>
        <begin position="43"/>
        <end position="67"/>
    </location>
</feature>
<evidence type="ECO:0000313" key="3">
    <source>
        <dbReference type="EMBL" id="KAJ1350485.1"/>
    </source>
</evidence>
<dbReference type="PANTHER" id="PTHR12323">
    <property type="entry name" value="SR-RELATED CTD ASSOCIATED FACTOR 6"/>
    <property type="match status" value="1"/>
</dbReference>
<feature type="compositionally biased region" description="Low complexity" evidence="1">
    <location>
        <begin position="285"/>
        <end position="307"/>
    </location>
</feature>
<gene>
    <name evidence="3" type="ORF">KIN20_006283</name>
</gene>
<dbReference type="InterPro" id="IPR056721">
    <property type="entry name" value="DUF7819"/>
</dbReference>
<dbReference type="Pfam" id="PF25127">
    <property type="entry name" value="DUF7819"/>
    <property type="match status" value="1"/>
</dbReference>
<dbReference type="PROSITE" id="PS50174">
    <property type="entry name" value="G_PATCH"/>
    <property type="match status" value="1"/>
</dbReference>
<feature type="compositionally biased region" description="Basic and acidic residues" evidence="1">
    <location>
        <begin position="217"/>
        <end position="265"/>
    </location>
</feature>
<feature type="domain" description="G-patch" evidence="2">
    <location>
        <begin position="366"/>
        <end position="415"/>
    </location>
</feature>
<dbReference type="GO" id="GO:0006874">
    <property type="term" value="P:intracellular calcium ion homeostasis"/>
    <property type="evidence" value="ECO:0007669"/>
    <property type="project" value="TreeGrafter"/>
</dbReference>
<evidence type="ECO:0000256" key="1">
    <source>
        <dbReference type="SAM" id="MobiDB-lite"/>
    </source>
</evidence>
<name>A0AAD5QJ88_PARTN</name>
<keyword evidence="4" id="KW-1185">Reference proteome</keyword>
<accession>A0AAD5QJ88</accession>
<feature type="compositionally biased region" description="Basic residues" evidence="1">
    <location>
        <begin position="315"/>
        <end position="326"/>
    </location>
</feature>